<dbReference type="InterPro" id="IPR018060">
    <property type="entry name" value="HTH_AraC"/>
</dbReference>
<dbReference type="InterPro" id="IPR050204">
    <property type="entry name" value="AraC_XylS_family_regulators"/>
</dbReference>
<dbReference type="Proteomes" id="UP001152876">
    <property type="component" value="Unassembled WGS sequence"/>
</dbReference>
<dbReference type="InterPro" id="IPR009057">
    <property type="entry name" value="Homeodomain-like_sf"/>
</dbReference>
<organism evidence="5 6">
    <name type="scientific">Hydrogenophaga taeniospiralis CCUG 15921</name>
    <dbReference type="NCBI Taxonomy" id="1281780"/>
    <lineage>
        <taxon>Bacteria</taxon>
        <taxon>Pseudomonadati</taxon>
        <taxon>Pseudomonadota</taxon>
        <taxon>Betaproteobacteria</taxon>
        <taxon>Burkholderiales</taxon>
        <taxon>Comamonadaceae</taxon>
        <taxon>Hydrogenophaga</taxon>
    </lineage>
</organism>
<name>A0A9X4NQC2_9BURK</name>
<sequence>MITATELLSGAIRVVDYRCSAGPAEQPFTELHTGHSVSYVRKGTFGYRVRGASYELVAGSVLVGHPGDEFMCTHDHHVCGDECLAFHLSPGFVDLVGGDQATWRTGGLPPLPELMVLGELAQAVARGRSDAGLDEVGLWFASRFVDVVAGRTLSPQPTTGRDRRRAVEAAMWIAAHSHEDIDLDRAAGEVALSPFHFLRLFSRVLGVTPHQYLVRSRLRHAAQLLADGDSPVTDVALEVGFADLSNFVRSFHRAAGVSPRGFRQAARTGLKKDSKILQDRVAALIDDDRLIHPLNRKSSPWLTTSD</sequence>
<dbReference type="PANTHER" id="PTHR46796">
    <property type="entry name" value="HTH-TYPE TRANSCRIPTIONAL ACTIVATOR RHAS-RELATED"/>
    <property type="match status" value="1"/>
</dbReference>
<accession>A0A9X4NQC2</accession>
<dbReference type="SUPFAM" id="SSF46689">
    <property type="entry name" value="Homeodomain-like"/>
    <property type="match status" value="2"/>
</dbReference>
<dbReference type="SMART" id="SM00342">
    <property type="entry name" value="HTH_ARAC"/>
    <property type="match status" value="1"/>
</dbReference>
<evidence type="ECO:0000313" key="5">
    <source>
        <dbReference type="EMBL" id="MDG5974636.1"/>
    </source>
</evidence>
<dbReference type="InterPro" id="IPR020449">
    <property type="entry name" value="Tscrpt_reg_AraC-type_HTH"/>
</dbReference>
<reference evidence="5" key="1">
    <citation type="submission" date="2013-01" db="EMBL/GenBank/DDBJ databases">
        <title>Genome draft of Hydrogenophaga taeniospiralis 2K1.</title>
        <authorList>
            <person name="Gomila M."/>
            <person name="Lalucat J."/>
        </authorList>
    </citation>
    <scope>NUCLEOTIDE SEQUENCE</scope>
    <source>
        <strain evidence="5">CCUG 15921</strain>
    </source>
</reference>
<keyword evidence="1" id="KW-0805">Transcription regulation</keyword>
<dbReference type="PANTHER" id="PTHR46796:SF14">
    <property type="entry name" value="TRANSCRIPTIONAL REGULATORY PROTEIN"/>
    <property type="match status" value="1"/>
</dbReference>
<keyword evidence="3" id="KW-0804">Transcription</keyword>
<dbReference type="EMBL" id="AOGK01000003">
    <property type="protein sequence ID" value="MDG5974636.1"/>
    <property type="molecule type" value="Genomic_DNA"/>
</dbReference>
<protein>
    <submittedName>
        <fullName evidence="5">AraC family transcriptional regulator</fullName>
    </submittedName>
</protein>
<keyword evidence="2" id="KW-0238">DNA-binding</keyword>
<evidence type="ECO:0000256" key="1">
    <source>
        <dbReference type="ARBA" id="ARBA00023015"/>
    </source>
</evidence>
<proteinExistence type="predicted"/>
<dbReference type="RefSeq" id="WP_068172643.1">
    <property type="nucleotide sequence ID" value="NZ_AOGK01000003.1"/>
</dbReference>
<evidence type="ECO:0000259" key="4">
    <source>
        <dbReference type="PROSITE" id="PS01124"/>
    </source>
</evidence>
<evidence type="ECO:0000256" key="3">
    <source>
        <dbReference type="ARBA" id="ARBA00023163"/>
    </source>
</evidence>
<dbReference type="PROSITE" id="PS01124">
    <property type="entry name" value="HTH_ARAC_FAMILY_2"/>
    <property type="match status" value="1"/>
</dbReference>
<dbReference type="GO" id="GO:0043565">
    <property type="term" value="F:sequence-specific DNA binding"/>
    <property type="evidence" value="ECO:0007669"/>
    <property type="project" value="InterPro"/>
</dbReference>
<keyword evidence="6" id="KW-1185">Reference proteome</keyword>
<feature type="domain" description="HTH araC/xylS-type" evidence="4">
    <location>
        <begin position="167"/>
        <end position="265"/>
    </location>
</feature>
<dbReference type="OrthoDB" id="8890080at2"/>
<gene>
    <name evidence="5" type="ORF">H010_05187</name>
</gene>
<evidence type="ECO:0000313" key="6">
    <source>
        <dbReference type="Proteomes" id="UP001152876"/>
    </source>
</evidence>
<comment type="caution">
    <text evidence="5">The sequence shown here is derived from an EMBL/GenBank/DDBJ whole genome shotgun (WGS) entry which is preliminary data.</text>
</comment>
<dbReference type="Gene3D" id="1.10.10.60">
    <property type="entry name" value="Homeodomain-like"/>
    <property type="match status" value="2"/>
</dbReference>
<dbReference type="Pfam" id="PF12833">
    <property type="entry name" value="HTH_18"/>
    <property type="match status" value="1"/>
</dbReference>
<dbReference type="AlphaFoldDB" id="A0A9X4NQC2"/>
<evidence type="ECO:0000256" key="2">
    <source>
        <dbReference type="ARBA" id="ARBA00023125"/>
    </source>
</evidence>
<dbReference type="GO" id="GO:0003700">
    <property type="term" value="F:DNA-binding transcription factor activity"/>
    <property type="evidence" value="ECO:0007669"/>
    <property type="project" value="InterPro"/>
</dbReference>
<dbReference type="PRINTS" id="PR00032">
    <property type="entry name" value="HTHARAC"/>
</dbReference>